<dbReference type="EMBL" id="JBHMEI010000078">
    <property type="protein sequence ID" value="MFB9208440.1"/>
    <property type="molecule type" value="Genomic_DNA"/>
</dbReference>
<dbReference type="InterPro" id="IPR029065">
    <property type="entry name" value="Enolase_C-like"/>
</dbReference>
<dbReference type="Gene3D" id="3.20.20.120">
    <property type="entry name" value="Enolase-like C-terminal domain"/>
    <property type="match status" value="1"/>
</dbReference>
<dbReference type="SUPFAM" id="SSF51604">
    <property type="entry name" value="Enolase C-terminal domain-like"/>
    <property type="match status" value="1"/>
</dbReference>
<dbReference type="Gene3D" id="3.30.390.10">
    <property type="entry name" value="Enolase-like, N-terminal domain"/>
    <property type="match status" value="1"/>
</dbReference>
<keyword evidence="5" id="KW-0456">Lyase</keyword>
<dbReference type="SFLD" id="SFLDS00001">
    <property type="entry name" value="Enolase"/>
    <property type="match status" value="1"/>
</dbReference>
<dbReference type="GO" id="GO:0050032">
    <property type="term" value="F:L-rhamnonate dehydratase activity"/>
    <property type="evidence" value="ECO:0007669"/>
    <property type="project" value="UniProtKB-EC"/>
</dbReference>
<evidence type="ECO:0000256" key="1">
    <source>
        <dbReference type="ARBA" id="ARBA00001946"/>
    </source>
</evidence>
<reference evidence="5 6" key="1">
    <citation type="submission" date="2024-09" db="EMBL/GenBank/DDBJ databases">
        <authorList>
            <person name="Sun Q."/>
            <person name="Mori K."/>
        </authorList>
    </citation>
    <scope>NUCLEOTIDE SEQUENCE [LARGE SCALE GENOMIC DNA]</scope>
    <source>
        <strain evidence="5 6">CCM 3426</strain>
    </source>
</reference>
<dbReference type="InterPro" id="IPR029017">
    <property type="entry name" value="Enolase-like_N"/>
</dbReference>
<dbReference type="EC" id="4.2.1.90" evidence="5"/>
<dbReference type="PANTHER" id="PTHR13794:SF58">
    <property type="entry name" value="MITOCHONDRIAL ENOLASE SUPERFAMILY MEMBER 1"/>
    <property type="match status" value="1"/>
</dbReference>
<organism evidence="5 6">
    <name type="scientific">Nonomuraea spiralis</name>
    <dbReference type="NCBI Taxonomy" id="46182"/>
    <lineage>
        <taxon>Bacteria</taxon>
        <taxon>Bacillati</taxon>
        <taxon>Actinomycetota</taxon>
        <taxon>Actinomycetes</taxon>
        <taxon>Streptosporangiales</taxon>
        <taxon>Streptosporangiaceae</taxon>
        <taxon>Nonomuraea</taxon>
    </lineage>
</organism>
<accession>A0ABV5IV58</accession>
<dbReference type="InterPro" id="IPR013342">
    <property type="entry name" value="Mandelate_racemase_C"/>
</dbReference>
<evidence type="ECO:0000259" key="4">
    <source>
        <dbReference type="SMART" id="SM00922"/>
    </source>
</evidence>
<dbReference type="Pfam" id="PF13378">
    <property type="entry name" value="MR_MLE_C"/>
    <property type="match status" value="1"/>
</dbReference>
<keyword evidence="2" id="KW-0479">Metal-binding</keyword>
<evidence type="ECO:0000256" key="3">
    <source>
        <dbReference type="ARBA" id="ARBA00022842"/>
    </source>
</evidence>
<dbReference type="InterPro" id="IPR046945">
    <property type="entry name" value="RHMD-like"/>
</dbReference>
<dbReference type="PANTHER" id="PTHR13794">
    <property type="entry name" value="ENOLASE SUPERFAMILY, MANDELATE RACEMASE"/>
    <property type="match status" value="1"/>
</dbReference>
<comment type="caution">
    <text evidence="5">The sequence shown here is derived from an EMBL/GenBank/DDBJ whole genome shotgun (WGS) entry which is preliminary data.</text>
</comment>
<evidence type="ECO:0000313" key="6">
    <source>
        <dbReference type="Proteomes" id="UP001589647"/>
    </source>
</evidence>
<dbReference type="RefSeq" id="WP_189647506.1">
    <property type="nucleotide sequence ID" value="NZ_BMRC01000005.1"/>
</dbReference>
<dbReference type="Proteomes" id="UP001589647">
    <property type="component" value="Unassembled WGS sequence"/>
</dbReference>
<keyword evidence="3" id="KW-0460">Magnesium</keyword>
<comment type="cofactor">
    <cofactor evidence="1">
        <name>Mg(2+)</name>
        <dbReference type="ChEBI" id="CHEBI:18420"/>
    </cofactor>
</comment>
<keyword evidence="6" id="KW-1185">Reference proteome</keyword>
<feature type="domain" description="Mandelate racemase/muconate lactonizing enzyme C-terminal" evidence="4">
    <location>
        <begin position="170"/>
        <end position="266"/>
    </location>
</feature>
<name>A0ABV5IV58_9ACTN</name>
<dbReference type="SUPFAM" id="SSF54826">
    <property type="entry name" value="Enolase N-terminal domain-like"/>
    <property type="match status" value="1"/>
</dbReference>
<evidence type="ECO:0000256" key="2">
    <source>
        <dbReference type="ARBA" id="ARBA00022723"/>
    </source>
</evidence>
<dbReference type="Pfam" id="PF02746">
    <property type="entry name" value="MR_MLE_N"/>
    <property type="match status" value="1"/>
</dbReference>
<dbReference type="InterPro" id="IPR013341">
    <property type="entry name" value="Mandelate_racemase_N_dom"/>
</dbReference>
<dbReference type="SFLD" id="SFLDG00179">
    <property type="entry name" value="mandelate_racemase"/>
    <property type="match status" value="1"/>
</dbReference>
<sequence>MDRITDVRVYVADYVNLPPATPDPSDGEALRQWKRRKVASPMTQHADFRDDRMAAIGPNSQQTVVVQVESASGHVGFGTTNGGLVVATLAALHLAYLVEGQSPFDHERLWDRMFNSTLHYGRKGLALHAISAVDLAIWDLHGRITQTPVHTLLGGAVHDGVDLYATGPRPEAARKLGFRGAKIPLTYAPVEGEDGFRANVSIAEQARQAAGPDFPLMYDCWMSLDIDYAARLGHAVAPLGFDWIEEPLRPDDYAAHRRLRDRLPARMALASGEHEYTAAGFGLLCESGVDVIQPDPNWCGGLTELRRISTVARAHGVRLVPHTGGHYAYHFIATRPETPLAEFGMFVGDCDWLVPQHPVCTGEIFPVDGRVRLGDAPGFGLELDPSVPLRRVS</sequence>
<dbReference type="SMART" id="SM00922">
    <property type="entry name" value="MR_MLE"/>
    <property type="match status" value="1"/>
</dbReference>
<dbReference type="InterPro" id="IPR036849">
    <property type="entry name" value="Enolase-like_C_sf"/>
</dbReference>
<dbReference type="NCBIfam" id="NF011968">
    <property type="entry name" value="PRK15440.1"/>
    <property type="match status" value="1"/>
</dbReference>
<evidence type="ECO:0000313" key="5">
    <source>
        <dbReference type="EMBL" id="MFB9208440.1"/>
    </source>
</evidence>
<protein>
    <submittedName>
        <fullName evidence="5">L-rhamnonate dehydratase</fullName>
        <ecNumber evidence="5">4.2.1.90</ecNumber>
    </submittedName>
</protein>
<proteinExistence type="predicted"/>
<gene>
    <name evidence="5" type="primary">rhmD</name>
    <name evidence="5" type="ORF">ACFFV7_45175</name>
</gene>